<keyword evidence="5" id="KW-1185">Reference proteome</keyword>
<evidence type="ECO:0000256" key="1">
    <source>
        <dbReference type="ARBA" id="ARBA00022555"/>
    </source>
</evidence>
<name>A0AAN6N8A3_9PEZI</name>
<dbReference type="AlphaFoldDB" id="A0AAN6N8A3"/>
<reference evidence="5" key="1">
    <citation type="journal article" date="2023" name="Mol. Phylogenet. Evol.">
        <title>Genome-scale phylogeny and comparative genomics of the fungal order Sordariales.</title>
        <authorList>
            <person name="Hensen N."/>
            <person name="Bonometti L."/>
            <person name="Westerberg I."/>
            <person name="Brannstrom I.O."/>
            <person name="Guillou S."/>
            <person name="Cros-Aarteil S."/>
            <person name="Calhoun S."/>
            <person name="Haridas S."/>
            <person name="Kuo A."/>
            <person name="Mondo S."/>
            <person name="Pangilinan J."/>
            <person name="Riley R."/>
            <person name="LaButti K."/>
            <person name="Andreopoulos B."/>
            <person name="Lipzen A."/>
            <person name="Chen C."/>
            <person name="Yan M."/>
            <person name="Daum C."/>
            <person name="Ng V."/>
            <person name="Clum A."/>
            <person name="Steindorff A."/>
            <person name="Ohm R.A."/>
            <person name="Martin F."/>
            <person name="Silar P."/>
            <person name="Natvig D.O."/>
            <person name="Lalanne C."/>
            <person name="Gautier V."/>
            <person name="Ament-Velasquez S.L."/>
            <person name="Kruys A."/>
            <person name="Hutchinson M.I."/>
            <person name="Powell A.J."/>
            <person name="Barry K."/>
            <person name="Miller A.N."/>
            <person name="Grigoriev I.V."/>
            <person name="Debuchy R."/>
            <person name="Gladieux P."/>
            <person name="Hiltunen Thoren M."/>
            <person name="Johannesson H."/>
        </authorList>
    </citation>
    <scope>NUCLEOTIDE SEQUENCE [LARGE SCALE GENOMIC DNA]</scope>
    <source>
        <strain evidence="5">CBS 340.73</strain>
    </source>
</reference>
<keyword evidence="2 4" id="KW-0378">Hydrolase</keyword>
<evidence type="ECO:0000256" key="2">
    <source>
        <dbReference type="ARBA" id="ARBA00022801"/>
    </source>
</evidence>
<keyword evidence="3" id="KW-0694">RNA-binding</keyword>
<proteinExistence type="predicted"/>
<dbReference type="Proteomes" id="UP001303473">
    <property type="component" value="Unassembled WGS sequence"/>
</dbReference>
<dbReference type="PANTHER" id="PTHR17224">
    <property type="entry name" value="PEPTIDYL-TRNA HYDROLASE"/>
    <property type="match status" value="1"/>
</dbReference>
<evidence type="ECO:0000313" key="5">
    <source>
        <dbReference type="Proteomes" id="UP001303473"/>
    </source>
</evidence>
<dbReference type="EMBL" id="MU853788">
    <property type="protein sequence ID" value="KAK3941004.1"/>
    <property type="molecule type" value="Genomic_DNA"/>
</dbReference>
<dbReference type="PANTHER" id="PTHR17224:SF1">
    <property type="entry name" value="PEPTIDYL-TRNA HYDROLASE"/>
    <property type="match status" value="1"/>
</dbReference>
<dbReference type="GO" id="GO:0004045">
    <property type="term" value="F:peptidyl-tRNA hydrolase activity"/>
    <property type="evidence" value="ECO:0007669"/>
    <property type="project" value="InterPro"/>
</dbReference>
<gene>
    <name evidence="4" type="ORF">QBC46DRAFT_407699</name>
</gene>
<protein>
    <submittedName>
        <fullName evidence="4">Peptidyl-tRNA hydrolase</fullName>
    </submittedName>
</protein>
<dbReference type="InterPro" id="IPR001328">
    <property type="entry name" value="Pept_tRNA_hydro"/>
</dbReference>
<dbReference type="Gene3D" id="3.40.50.1470">
    <property type="entry name" value="Peptidyl-tRNA hydrolase"/>
    <property type="match status" value="1"/>
</dbReference>
<dbReference type="SUPFAM" id="SSF53178">
    <property type="entry name" value="Peptidyl-tRNA hydrolase-like"/>
    <property type="match status" value="1"/>
</dbReference>
<dbReference type="Pfam" id="PF01195">
    <property type="entry name" value="Pept_tRNA_hydro"/>
    <property type="match status" value="1"/>
</dbReference>
<organism evidence="4 5">
    <name type="scientific">Diplogelasinospora grovesii</name>
    <dbReference type="NCBI Taxonomy" id="303347"/>
    <lineage>
        <taxon>Eukaryota</taxon>
        <taxon>Fungi</taxon>
        <taxon>Dikarya</taxon>
        <taxon>Ascomycota</taxon>
        <taxon>Pezizomycotina</taxon>
        <taxon>Sordariomycetes</taxon>
        <taxon>Sordariomycetidae</taxon>
        <taxon>Sordariales</taxon>
        <taxon>Diplogelasinosporaceae</taxon>
        <taxon>Diplogelasinospora</taxon>
    </lineage>
</organism>
<dbReference type="InterPro" id="IPR036416">
    <property type="entry name" value="Pept_tRNA_hydro_sf"/>
</dbReference>
<comment type="caution">
    <text evidence="4">The sequence shown here is derived from an EMBL/GenBank/DDBJ whole genome shotgun (WGS) entry which is preliminary data.</text>
</comment>
<evidence type="ECO:0000256" key="3">
    <source>
        <dbReference type="ARBA" id="ARBA00022884"/>
    </source>
</evidence>
<sequence>MSVSRFLVVSLGNPGEYRDTFHSVGHIALEALQRNVASSEQPPFAPERHGKKSALTSAGPKFTFLQSPTLMNVTGPWLLKAYMQYLADQGLAPEDVGLVLVHDDLEEELGAVKIRKWDKSHGGHNGVRSAQESLKGVAMEPKWARISVGIGRPAARDSAVVSDYVLSKIPRHARSIIDEKASRAVYDALLELERKWGV</sequence>
<accession>A0AAN6N8A3</accession>
<dbReference type="GO" id="GO:0000049">
    <property type="term" value="F:tRNA binding"/>
    <property type="evidence" value="ECO:0007669"/>
    <property type="project" value="UniProtKB-KW"/>
</dbReference>
<evidence type="ECO:0000313" key="4">
    <source>
        <dbReference type="EMBL" id="KAK3941004.1"/>
    </source>
</evidence>
<keyword evidence="1" id="KW-0820">tRNA-binding</keyword>